<keyword evidence="1" id="KW-0732">Signal</keyword>
<dbReference type="EMBL" id="PZEV01000009">
    <property type="protein sequence ID" value="PTI51694.1"/>
    <property type="molecule type" value="Genomic_DNA"/>
</dbReference>
<accession>A0A2T4Q1S1</accession>
<feature type="chain" id="PRO_5015786563" description="Lipoprotein" evidence="1">
    <location>
        <begin position="27"/>
        <end position="108"/>
    </location>
</feature>
<dbReference type="Proteomes" id="UP000240717">
    <property type="component" value="Unassembled WGS sequence"/>
</dbReference>
<evidence type="ECO:0008006" key="4">
    <source>
        <dbReference type="Google" id="ProtNLM"/>
    </source>
</evidence>
<sequence>MKKILVIVSIFSILLVACSSSPTKKAEGKWQNENGDIITIKGESLKVTTDGETAEGSIKDDKDHKDLAKINLGGSTGYLKVGKKAVYALEKPDEKPDDSEAKFEKIKQ</sequence>
<organism evidence="2 3">
    <name type="scientific">Staphylococcus warneri</name>
    <dbReference type="NCBI Taxonomy" id="1292"/>
    <lineage>
        <taxon>Bacteria</taxon>
        <taxon>Bacillati</taxon>
        <taxon>Bacillota</taxon>
        <taxon>Bacilli</taxon>
        <taxon>Bacillales</taxon>
        <taxon>Staphylococcaceae</taxon>
        <taxon>Staphylococcus</taxon>
    </lineage>
</organism>
<name>A0A2T4Q1S1_STAWA</name>
<dbReference type="PROSITE" id="PS51257">
    <property type="entry name" value="PROKAR_LIPOPROTEIN"/>
    <property type="match status" value="1"/>
</dbReference>
<proteinExistence type="predicted"/>
<evidence type="ECO:0000313" key="3">
    <source>
        <dbReference type="Proteomes" id="UP000240717"/>
    </source>
</evidence>
<dbReference type="AlphaFoldDB" id="A0A2T4Q1S1"/>
<reference evidence="2 3" key="1">
    <citation type="journal article" date="2016" name="Front. Microbiol.">
        <title>Comprehensive Phylogenetic Analysis of Bovine Non-aureus Staphylococci Species Based on Whole-Genome Sequencing.</title>
        <authorList>
            <person name="Naushad S."/>
            <person name="Barkema H.W."/>
            <person name="Luby C."/>
            <person name="Condas L.A."/>
            <person name="Nobrega D.B."/>
            <person name="Carson D.A."/>
            <person name="De Buck J."/>
        </authorList>
    </citation>
    <scope>NUCLEOTIDE SEQUENCE [LARGE SCALE GENOMIC DNA]</scope>
    <source>
        <strain evidence="2 3">SNUC 2993</strain>
    </source>
</reference>
<gene>
    <name evidence="2" type="ORF">BU085_03975</name>
</gene>
<dbReference type="RefSeq" id="WP_107532474.1">
    <property type="nucleotide sequence ID" value="NZ_PZEV01000009.1"/>
</dbReference>
<protein>
    <recommendedName>
        <fullName evidence="4">Lipoprotein</fullName>
    </recommendedName>
</protein>
<feature type="signal peptide" evidence="1">
    <location>
        <begin position="1"/>
        <end position="26"/>
    </location>
</feature>
<evidence type="ECO:0000256" key="1">
    <source>
        <dbReference type="SAM" id="SignalP"/>
    </source>
</evidence>
<comment type="caution">
    <text evidence="2">The sequence shown here is derived from an EMBL/GenBank/DDBJ whole genome shotgun (WGS) entry which is preliminary data.</text>
</comment>
<evidence type="ECO:0000313" key="2">
    <source>
        <dbReference type="EMBL" id="PTI51694.1"/>
    </source>
</evidence>